<feature type="compositionally biased region" description="Low complexity" evidence="1">
    <location>
        <begin position="124"/>
        <end position="141"/>
    </location>
</feature>
<feature type="compositionally biased region" description="Acidic residues" evidence="1">
    <location>
        <begin position="151"/>
        <end position="161"/>
    </location>
</feature>
<evidence type="ECO:0000256" key="1">
    <source>
        <dbReference type="SAM" id="MobiDB-lite"/>
    </source>
</evidence>
<evidence type="ECO:0000313" key="3">
    <source>
        <dbReference type="Proteomes" id="UP001189429"/>
    </source>
</evidence>
<dbReference type="EMBL" id="CAUYUJ010003414">
    <property type="protein sequence ID" value="CAK0805232.1"/>
    <property type="molecule type" value="Genomic_DNA"/>
</dbReference>
<reference evidence="2" key="1">
    <citation type="submission" date="2023-10" db="EMBL/GenBank/DDBJ databases">
        <authorList>
            <person name="Chen Y."/>
            <person name="Shah S."/>
            <person name="Dougan E. K."/>
            <person name="Thang M."/>
            <person name="Chan C."/>
        </authorList>
    </citation>
    <scope>NUCLEOTIDE SEQUENCE [LARGE SCALE GENOMIC DNA]</scope>
</reference>
<name>A0ABN9QNW5_9DINO</name>
<organism evidence="2 3">
    <name type="scientific">Prorocentrum cordatum</name>
    <dbReference type="NCBI Taxonomy" id="2364126"/>
    <lineage>
        <taxon>Eukaryota</taxon>
        <taxon>Sar</taxon>
        <taxon>Alveolata</taxon>
        <taxon>Dinophyceae</taxon>
        <taxon>Prorocentrales</taxon>
        <taxon>Prorocentraceae</taxon>
        <taxon>Prorocentrum</taxon>
    </lineage>
</organism>
<gene>
    <name evidence="2" type="ORF">PCOR1329_LOCUS11811</name>
</gene>
<dbReference type="Proteomes" id="UP001189429">
    <property type="component" value="Unassembled WGS sequence"/>
</dbReference>
<proteinExistence type="predicted"/>
<sequence length="161" mass="17252">MCDCLAKGDVPQLEVNFRRQEQYGDEFAMGLLKEEPLAGDQAAFPGAKEDEAYAFAGGAWPRRDCPEVGPRAPPELREAAPSLETSRPSPPQSWPGRVGFQAEGSREAPRPPEGRERCGREGPPDAAAEPLAPSAEPPSAEGDARDRESQDVPDIDECGPA</sequence>
<keyword evidence="3" id="KW-1185">Reference proteome</keyword>
<feature type="compositionally biased region" description="Basic and acidic residues" evidence="1">
    <location>
        <begin position="104"/>
        <end position="123"/>
    </location>
</feature>
<feature type="region of interest" description="Disordered" evidence="1">
    <location>
        <begin position="58"/>
        <end position="161"/>
    </location>
</feature>
<protein>
    <submittedName>
        <fullName evidence="2">Uncharacterized protein</fullName>
    </submittedName>
</protein>
<accession>A0ABN9QNW5</accession>
<evidence type="ECO:0000313" key="2">
    <source>
        <dbReference type="EMBL" id="CAK0805232.1"/>
    </source>
</evidence>
<comment type="caution">
    <text evidence="2">The sequence shown here is derived from an EMBL/GenBank/DDBJ whole genome shotgun (WGS) entry which is preliminary data.</text>
</comment>